<geneLocation type="chloroplast" evidence="1"/>
<protein>
    <submittedName>
        <fullName evidence="1">Uncharacterized protein</fullName>
    </submittedName>
</protein>
<keyword evidence="1" id="KW-0934">Plastid</keyword>
<gene>
    <name evidence="1" type="primary">ycf88</name>
</gene>
<organism evidence="1">
    <name type="scientific">Halamphora americana</name>
    <dbReference type="NCBI Taxonomy" id="2305497"/>
    <lineage>
        <taxon>Eukaryota</taxon>
        <taxon>Sar</taxon>
        <taxon>Stramenopiles</taxon>
        <taxon>Ochrophyta</taxon>
        <taxon>Bacillariophyta</taxon>
        <taxon>Bacillariophyceae</taxon>
        <taxon>Bacillariophycidae</taxon>
        <taxon>Naviculales</taxon>
        <taxon>Amphipleuraceae</taxon>
        <taxon>Halamphora</taxon>
    </lineage>
</organism>
<reference evidence="1" key="1">
    <citation type="journal article" date="2019" name="PLoS ONE">
        <title>Extensive chloroplast genome rearrangement amongst three closely related Halamphora spp. (Bacillariophyceae), and evidence for rapid evolution as compared to land plants.</title>
        <authorList>
            <person name="Hamsher S.E."/>
            <person name="Keepers K.G."/>
            <person name="Pogoda C.S."/>
            <person name="Stepanek J.G."/>
            <person name="Kane N.C."/>
            <person name="Kociolek J.P."/>
        </authorList>
    </citation>
    <scope>NUCLEOTIDE SEQUENCE</scope>
</reference>
<dbReference type="EMBL" id="MK045450">
    <property type="protein sequence ID" value="QDR24911.1"/>
    <property type="molecule type" value="Genomic_DNA"/>
</dbReference>
<dbReference type="GeneID" id="41660739"/>
<evidence type="ECO:0000313" key="1">
    <source>
        <dbReference type="EMBL" id="QDR24911.1"/>
    </source>
</evidence>
<keyword evidence="1" id="KW-0150">Chloroplast</keyword>
<name>A0A516ZB38_9STRA</name>
<dbReference type="RefSeq" id="YP_009686170.1">
    <property type="nucleotide sequence ID" value="NC_044463.1"/>
</dbReference>
<proteinExistence type="predicted"/>
<sequence>MNQILFENRCKCNEEISVVKKRKLTSRSEGKPLQYPKSTEIKCKTFQIKYDGKLSLLAKFILNSFQNKYIYYGIDDILYQFRFDSNEYERLLAILYSPIISLQNNYSINFFDIWVNEIYIEEDSKPNKFLSKESQPLSQFTYITVKFFYKTKVPTKKQESLW</sequence>
<accession>A0A516ZB38</accession>
<dbReference type="AlphaFoldDB" id="A0A516ZB38"/>